<organism evidence="2 3">
    <name type="scientific">Gossypium darwinii</name>
    <name type="common">Darwin's cotton</name>
    <name type="synonym">Gossypium barbadense var. darwinii</name>
    <dbReference type="NCBI Taxonomy" id="34276"/>
    <lineage>
        <taxon>Eukaryota</taxon>
        <taxon>Viridiplantae</taxon>
        <taxon>Streptophyta</taxon>
        <taxon>Embryophyta</taxon>
        <taxon>Tracheophyta</taxon>
        <taxon>Spermatophyta</taxon>
        <taxon>Magnoliopsida</taxon>
        <taxon>eudicotyledons</taxon>
        <taxon>Gunneridae</taxon>
        <taxon>Pentapetalae</taxon>
        <taxon>rosids</taxon>
        <taxon>malvids</taxon>
        <taxon>Malvales</taxon>
        <taxon>Malvaceae</taxon>
        <taxon>Malvoideae</taxon>
        <taxon>Gossypium</taxon>
    </lineage>
</organism>
<evidence type="ECO:0000313" key="3">
    <source>
        <dbReference type="Proteomes" id="UP000323506"/>
    </source>
</evidence>
<gene>
    <name evidence="2" type="ORF">ES288_D03G067400v1</name>
</gene>
<reference evidence="2 3" key="1">
    <citation type="submission" date="2019-06" db="EMBL/GenBank/DDBJ databases">
        <title>WGS assembly of Gossypium darwinii.</title>
        <authorList>
            <person name="Chen Z.J."/>
            <person name="Sreedasyam A."/>
            <person name="Ando A."/>
            <person name="Song Q."/>
            <person name="De L."/>
            <person name="Hulse-Kemp A."/>
            <person name="Ding M."/>
            <person name="Ye W."/>
            <person name="Kirkbride R."/>
            <person name="Jenkins J."/>
            <person name="Plott C."/>
            <person name="Lovell J."/>
            <person name="Lin Y.-M."/>
            <person name="Vaughn R."/>
            <person name="Liu B."/>
            <person name="Li W."/>
            <person name="Simpson S."/>
            <person name="Scheffler B."/>
            <person name="Saski C."/>
            <person name="Grover C."/>
            <person name="Hu G."/>
            <person name="Conover J."/>
            <person name="Carlson J."/>
            <person name="Shu S."/>
            <person name="Boston L."/>
            <person name="Williams M."/>
            <person name="Peterson D."/>
            <person name="Mcgee K."/>
            <person name="Jones D."/>
            <person name="Wendel J."/>
            <person name="Stelly D."/>
            <person name="Grimwood J."/>
            <person name="Schmutz J."/>
        </authorList>
    </citation>
    <scope>NUCLEOTIDE SEQUENCE [LARGE SCALE GENOMIC DNA]</scope>
    <source>
        <strain evidence="2">1808015.09</strain>
    </source>
</reference>
<dbReference type="EMBL" id="CM017703">
    <property type="protein sequence ID" value="TYG75874.1"/>
    <property type="molecule type" value="Genomic_DNA"/>
</dbReference>
<protein>
    <submittedName>
        <fullName evidence="2">Uncharacterized protein</fullName>
    </submittedName>
</protein>
<dbReference type="Proteomes" id="UP000323506">
    <property type="component" value="Chromosome D03"/>
</dbReference>
<sequence>MNHLQPPPLIDIFPNPFEPPEPMRELPPQTRMATSKLILRFDTSSNLHRSISCPLLATYFFLSKLPTTYSKRGDID</sequence>
<dbReference type="AlphaFoldDB" id="A0A5D2D3A5"/>
<feature type="region of interest" description="Disordered" evidence="1">
    <location>
        <begin position="1"/>
        <end position="27"/>
    </location>
</feature>
<accession>A0A5D2D3A5</accession>
<evidence type="ECO:0000256" key="1">
    <source>
        <dbReference type="SAM" id="MobiDB-lite"/>
    </source>
</evidence>
<proteinExistence type="predicted"/>
<name>A0A5D2D3A5_GOSDA</name>
<keyword evidence="3" id="KW-1185">Reference proteome</keyword>
<evidence type="ECO:0000313" key="2">
    <source>
        <dbReference type="EMBL" id="TYG75874.1"/>
    </source>
</evidence>